<feature type="region of interest" description="Disordered" evidence="1">
    <location>
        <begin position="116"/>
        <end position="138"/>
    </location>
</feature>
<feature type="compositionally biased region" description="Low complexity" evidence="1">
    <location>
        <begin position="116"/>
        <end position="133"/>
    </location>
</feature>
<feature type="compositionally biased region" description="Basic and acidic residues" evidence="1">
    <location>
        <begin position="1"/>
        <end position="10"/>
    </location>
</feature>
<dbReference type="AlphaFoldDB" id="A0A0L0C8B0"/>
<name>A0A0L0C8B0_LUCCU</name>
<reference evidence="2 3" key="1">
    <citation type="journal article" date="2015" name="Nat. Commun.">
        <title>Lucilia cuprina genome unlocks parasitic fly biology to underpin future interventions.</title>
        <authorList>
            <person name="Anstead C.A."/>
            <person name="Korhonen P.K."/>
            <person name="Young N.D."/>
            <person name="Hall R.S."/>
            <person name="Jex A.R."/>
            <person name="Murali S.C."/>
            <person name="Hughes D.S."/>
            <person name="Lee S.F."/>
            <person name="Perry T."/>
            <person name="Stroehlein A.J."/>
            <person name="Ansell B.R."/>
            <person name="Breugelmans B."/>
            <person name="Hofmann A."/>
            <person name="Qu J."/>
            <person name="Dugan S."/>
            <person name="Lee S.L."/>
            <person name="Chao H."/>
            <person name="Dinh H."/>
            <person name="Han Y."/>
            <person name="Doddapaneni H.V."/>
            <person name="Worley K.C."/>
            <person name="Muzny D.M."/>
            <person name="Ioannidis P."/>
            <person name="Waterhouse R.M."/>
            <person name="Zdobnov E.M."/>
            <person name="James P.J."/>
            <person name="Bagnall N.H."/>
            <person name="Kotze A.C."/>
            <person name="Gibbs R.A."/>
            <person name="Richards S."/>
            <person name="Batterham P."/>
            <person name="Gasser R.B."/>
        </authorList>
    </citation>
    <scope>NUCLEOTIDE SEQUENCE [LARGE SCALE GENOMIC DNA]</scope>
    <source>
        <strain evidence="2 3">LS</strain>
        <tissue evidence="2">Full body</tissue>
    </source>
</reference>
<organism evidence="2 3">
    <name type="scientific">Lucilia cuprina</name>
    <name type="common">Green bottle fly</name>
    <name type="synonym">Australian sheep blowfly</name>
    <dbReference type="NCBI Taxonomy" id="7375"/>
    <lineage>
        <taxon>Eukaryota</taxon>
        <taxon>Metazoa</taxon>
        <taxon>Ecdysozoa</taxon>
        <taxon>Arthropoda</taxon>
        <taxon>Hexapoda</taxon>
        <taxon>Insecta</taxon>
        <taxon>Pterygota</taxon>
        <taxon>Neoptera</taxon>
        <taxon>Endopterygota</taxon>
        <taxon>Diptera</taxon>
        <taxon>Brachycera</taxon>
        <taxon>Muscomorpha</taxon>
        <taxon>Oestroidea</taxon>
        <taxon>Calliphoridae</taxon>
        <taxon>Luciliinae</taxon>
        <taxon>Lucilia</taxon>
    </lineage>
</organism>
<sequence>MEGRFSRDDLLSESPLSLPSGKSCNSAGMPPGSSTEVREADFWEERGIWGEILPPELPVPEVPTLVPPPPDEPPVVLVEAALASEPPLVFSEATAELLSATDLRDLATRTGTIIKSISSGTSSPNASNSGNSTKPIKRTCEPGRLTLSGSIKGVTGRPSDFSAALWAKNSCSKRSNQGSATSMGRASFEISATLMRIMQS</sequence>
<dbReference type="Proteomes" id="UP000037069">
    <property type="component" value="Unassembled WGS sequence"/>
</dbReference>
<dbReference type="EMBL" id="JRES01000767">
    <property type="protein sequence ID" value="KNC28467.1"/>
    <property type="molecule type" value="Genomic_DNA"/>
</dbReference>
<proteinExistence type="predicted"/>
<feature type="region of interest" description="Disordered" evidence="1">
    <location>
        <begin position="1"/>
        <end position="40"/>
    </location>
</feature>
<keyword evidence="3" id="KW-1185">Reference proteome</keyword>
<evidence type="ECO:0000313" key="3">
    <source>
        <dbReference type="Proteomes" id="UP000037069"/>
    </source>
</evidence>
<protein>
    <submittedName>
        <fullName evidence="2">Uncharacterized protein</fullName>
    </submittedName>
</protein>
<accession>A0A0L0C8B0</accession>
<evidence type="ECO:0000313" key="2">
    <source>
        <dbReference type="EMBL" id="KNC28467.1"/>
    </source>
</evidence>
<evidence type="ECO:0000256" key="1">
    <source>
        <dbReference type="SAM" id="MobiDB-lite"/>
    </source>
</evidence>
<comment type="caution">
    <text evidence="2">The sequence shown here is derived from an EMBL/GenBank/DDBJ whole genome shotgun (WGS) entry which is preliminary data.</text>
</comment>
<gene>
    <name evidence="2" type="ORF">FF38_09231</name>
</gene>